<evidence type="ECO:0000313" key="2">
    <source>
        <dbReference type="Proteomes" id="UP001057402"/>
    </source>
</evidence>
<proteinExistence type="predicted"/>
<organism evidence="1 2">
    <name type="scientific">Melastoma candidum</name>
    <dbReference type="NCBI Taxonomy" id="119954"/>
    <lineage>
        <taxon>Eukaryota</taxon>
        <taxon>Viridiplantae</taxon>
        <taxon>Streptophyta</taxon>
        <taxon>Embryophyta</taxon>
        <taxon>Tracheophyta</taxon>
        <taxon>Spermatophyta</taxon>
        <taxon>Magnoliopsida</taxon>
        <taxon>eudicotyledons</taxon>
        <taxon>Gunneridae</taxon>
        <taxon>Pentapetalae</taxon>
        <taxon>rosids</taxon>
        <taxon>malvids</taxon>
        <taxon>Myrtales</taxon>
        <taxon>Melastomataceae</taxon>
        <taxon>Melastomatoideae</taxon>
        <taxon>Melastomateae</taxon>
        <taxon>Melastoma</taxon>
    </lineage>
</organism>
<protein>
    <submittedName>
        <fullName evidence="1">Uncharacterized protein</fullName>
    </submittedName>
</protein>
<sequence>MSGSSSVEDGPFVWFPALVLCLFMVLCLCLGPFSLFNAGLARRLVPYRHATLTPSTSSLPDGPDNPSSNLNMVAGLVTPHELTKVKSSSDRIEEDLAEARAMIREAIRTRNYTSDRDEVFVPRGRVYRNPYAFHQSHIEMIKRFKIWTYREGERPLVHNGPMKDIYGIEGQFIGEIESPGCPFSAPTPDEAHAFFIPVSITNIVQYIYEPYMMSNKSKIIHTFSDYVKVVADKHPYWRGSNGADHFMVSCHDWAPLVSEADPNMFGNFIRVLCNANKTEGFDPRRDVPLPEFKVPPRTIDVVDTGRPLDERNILAFFAGGAHGYIRKLVLNQWKDRDDDVQVHEYLPPGGEGYMQLMGRARFCLCPSGYEVASPRIVEAIGVGCIPVIISDGYALPFEDVLDWAKFSVRIHVGRIRDIKTILQAIPREKYLRLQKGVMAVKRHFTLNRPAKPYDMFHMVLHSIWLRRLNVGLGGLQV</sequence>
<keyword evidence="2" id="KW-1185">Reference proteome</keyword>
<name>A0ACB9L4A1_9MYRT</name>
<gene>
    <name evidence="1" type="ORF">MLD38_039752</name>
</gene>
<accession>A0ACB9L4A1</accession>
<dbReference type="EMBL" id="CM042891">
    <property type="protein sequence ID" value="KAI4304207.1"/>
    <property type="molecule type" value="Genomic_DNA"/>
</dbReference>
<reference evidence="2" key="1">
    <citation type="journal article" date="2023" name="Front. Plant Sci.">
        <title>Chromosomal-level genome assembly of Melastoma candidum provides insights into trichome evolution.</title>
        <authorList>
            <person name="Zhong Y."/>
            <person name="Wu W."/>
            <person name="Sun C."/>
            <person name="Zou P."/>
            <person name="Liu Y."/>
            <person name="Dai S."/>
            <person name="Zhou R."/>
        </authorList>
    </citation>
    <scope>NUCLEOTIDE SEQUENCE [LARGE SCALE GENOMIC DNA]</scope>
</reference>
<comment type="caution">
    <text evidence="1">The sequence shown here is derived from an EMBL/GenBank/DDBJ whole genome shotgun (WGS) entry which is preliminary data.</text>
</comment>
<evidence type="ECO:0000313" key="1">
    <source>
        <dbReference type="EMBL" id="KAI4304207.1"/>
    </source>
</evidence>
<dbReference type="Proteomes" id="UP001057402">
    <property type="component" value="Chromosome 12"/>
</dbReference>